<reference evidence="1 2" key="1">
    <citation type="submission" date="2018-05" db="EMBL/GenBank/DDBJ databases">
        <title>Genomic Encyclopedia of Type Strains, Phase IV (KMG-IV): sequencing the most valuable type-strain genomes for metagenomic binning, comparative biology and taxonomic classification.</title>
        <authorList>
            <person name="Goeker M."/>
        </authorList>
    </citation>
    <scope>NUCLEOTIDE SEQUENCE [LARGE SCALE GENOMIC DNA]</scope>
    <source>
        <strain evidence="1 2">DSM 18773</strain>
    </source>
</reference>
<dbReference type="EMBL" id="QGGL01000012">
    <property type="protein sequence ID" value="PWK10281.1"/>
    <property type="molecule type" value="Genomic_DNA"/>
</dbReference>
<organism evidence="1 2">
    <name type="scientific">Tumebacillus permanentifrigoris</name>
    <dbReference type="NCBI Taxonomy" id="378543"/>
    <lineage>
        <taxon>Bacteria</taxon>
        <taxon>Bacillati</taxon>
        <taxon>Bacillota</taxon>
        <taxon>Bacilli</taxon>
        <taxon>Bacillales</taxon>
        <taxon>Alicyclobacillaceae</taxon>
        <taxon>Tumebacillus</taxon>
    </lineage>
</organism>
<gene>
    <name evidence="1" type="ORF">C7459_112102</name>
</gene>
<sequence length="85" mass="9670">MDMNQPNHEIGQSVDSFCQTIWDHYEAHPDTMPVEVTINNLGTGIFAKVDEDGLFFEANGDEFDMDEFFMENNLASDTLSFESRA</sequence>
<evidence type="ECO:0000313" key="2">
    <source>
        <dbReference type="Proteomes" id="UP000245634"/>
    </source>
</evidence>
<name>A0A316D898_9BACL</name>
<accession>A0A316D898</accession>
<keyword evidence="2" id="KW-1185">Reference proteome</keyword>
<evidence type="ECO:0000313" key="1">
    <source>
        <dbReference type="EMBL" id="PWK10281.1"/>
    </source>
</evidence>
<dbReference type="AlphaFoldDB" id="A0A316D898"/>
<proteinExistence type="predicted"/>
<comment type="caution">
    <text evidence="1">The sequence shown here is derived from an EMBL/GenBank/DDBJ whole genome shotgun (WGS) entry which is preliminary data.</text>
</comment>
<dbReference type="RefSeq" id="WP_109690014.1">
    <property type="nucleotide sequence ID" value="NZ_QGGL01000012.1"/>
</dbReference>
<dbReference type="Proteomes" id="UP000245634">
    <property type="component" value="Unassembled WGS sequence"/>
</dbReference>
<dbReference type="OrthoDB" id="2382100at2"/>
<protein>
    <submittedName>
        <fullName evidence="1">Uncharacterized protein</fullName>
    </submittedName>
</protein>